<organism evidence="7 8">
    <name type="scientific">Agrilus planipennis</name>
    <name type="common">Emerald ash borer</name>
    <name type="synonym">Agrilus marcopoli</name>
    <dbReference type="NCBI Taxonomy" id="224129"/>
    <lineage>
        <taxon>Eukaryota</taxon>
        <taxon>Metazoa</taxon>
        <taxon>Ecdysozoa</taxon>
        <taxon>Arthropoda</taxon>
        <taxon>Hexapoda</taxon>
        <taxon>Insecta</taxon>
        <taxon>Pterygota</taxon>
        <taxon>Neoptera</taxon>
        <taxon>Endopterygota</taxon>
        <taxon>Coleoptera</taxon>
        <taxon>Polyphaga</taxon>
        <taxon>Elateriformia</taxon>
        <taxon>Buprestoidea</taxon>
        <taxon>Buprestidae</taxon>
        <taxon>Agrilinae</taxon>
        <taxon>Agrilus</taxon>
    </lineage>
</organism>
<evidence type="ECO:0000256" key="3">
    <source>
        <dbReference type="ARBA" id="ARBA00023015"/>
    </source>
</evidence>
<keyword evidence="7" id="KW-1185">Reference proteome</keyword>
<dbReference type="GO" id="GO:0000124">
    <property type="term" value="C:SAGA complex"/>
    <property type="evidence" value="ECO:0007669"/>
    <property type="project" value="InterPro"/>
</dbReference>
<dbReference type="GO" id="GO:0046695">
    <property type="term" value="C:SLIK (SAGA-like) complex"/>
    <property type="evidence" value="ECO:0007669"/>
    <property type="project" value="InterPro"/>
</dbReference>
<dbReference type="GO" id="GO:0016251">
    <property type="term" value="F:RNA polymerase II general transcription initiation factor activity"/>
    <property type="evidence" value="ECO:0007669"/>
    <property type="project" value="InterPro"/>
</dbReference>
<dbReference type="GeneID" id="108734301"/>
<evidence type="ECO:0000313" key="7">
    <source>
        <dbReference type="Proteomes" id="UP000192223"/>
    </source>
</evidence>
<evidence type="ECO:0000256" key="2">
    <source>
        <dbReference type="ARBA" id="ARBA00007688"/>
    </source>
</evidence>
<keyword evidence="3" id="KW-0805">Transcription regulation</keyword>
<dbReference type="GO" id="GO:0046982">
    <property type="term" value="F:protein heterodimerization activity"/>
    <property type="evidence" value="ECO:0007669"/>
    <property type="project" value="InterPro"/>
</dbReference>
<dbReference type="GO" id="GO:0051123">
    <property type="term" value="P:RNA polymerase II preinitiation complex assembly"/>
    <property type="evidence" value="ECO:0007669"/>
    <property type="project" value="TreeGrafter"/>
</dbReference>
<protein>
    <submittedName>
        <fullName evidence="8">Uncharacterized protein LOC108734301 isoform X1</fullName>
    </submittedName>
</protein>
<name>A0A1W4WBC5_AGRPL</name>
<keyword evidence="4" id="KW-0804">Transcription</keyword>
<feature type="region of interest" description="Disordered" evidence="6">
    <location>
        <begin position="1"/>
        <end position="48"/>
    </location>
</feature>
<dbReference type="RefSeq" id="XP_018321291.1">
    <property type="nucleotide sequence ID" value="XM_018465789.1"/>
</dbReference>
<accession>A0A1W4WBC5</accession>
<evidence type="ECO:0000256" key="5">
    <source>
        <dbReference type="ARBA" id="ARBA00023242"/>
    </source>
</evidence>
<dbReference type="Proteomes" id="UP000192223">
    <property type="component" value="Unplaced"/>
</dbReference>
<dbReference type="AlphaFoldDB" id="A0A1W4WBC5"/>
<dbReference type="Gene3D" id="1.10.20.10">
    <property type="entry name" value="Histone, subunit A"/>
    <property type="match status" value="1"/>
</dbReference>
<dbReference type="GO" id="GO:0003713">
    <property type="term" value="F:transcription coactivator activity"/>
    <property type="evidence" value="ECO:0007669"/>
    <property type="project" value="TreeGrafter"/>
</dbReference>
<feature type="compositionally biased region" description="Polar residues" evidence="6">
    <location>
        <begin position="30"/>
        <end position="48"/>
    </location>
</feature>
<dbReference type="STRING" id="224129.A0A1W4WBC5"/>
<evidence type="ECO:0000313" key="8">
    <source>
        <dbReference type="RefSeq" id="XP_018321291.1"/>
    </source>
</evidence>
<dbReference type="OrthoDB" id="6621890at2759"/>
<dbReference type="PANTHER" id="PTHR10221:SF9">
    <property type="entry name" value="TRANSCRIPTION INITIATION FACTOR TFIID SUBUNIT 6"/>
    <property type="match status" value="1"/>
</dbReference>
<comment type="similarity">
    <text evidence="2">Belongs to the TAF6 family.</text>
</comment>
<dbReference type="PANTHER" id="PTHR10221">
    <property type="entry name" value="TRANSCRIPTION INITIATION FACTOR TFIID SUBUNIT 6"/>
    <property type="match status" value="1"/>
</dbReference>
<evidence type="ECO:0000256" key="4">
    <source>
        <dbReference type="ARBA" id="ARBA00023163"/>
    </source>
</evidence>
<dbReference type="SUPFAM" id="SSF47113">
    <property type="entry name" value="Histone-fold"/>
    <property type="match status" value="1"/>
</dbReference>
<dbReference type="KEGG" id="apln:108734301"/>
<reference evidence="8" key="1">
    <citation type="submission" date="2025-08" db="UniProtKB">
        <authorList>
            <consortium name="RefSeq"/>
        </authorList>
    </citation>
    <scope>IDENTIFICATION</scope>
    <source>
        <tissue evidence="8">Entire body</tissue>
    </source>
</reference>
<proteinExistence type="inferred from homology"/>
<gene>
    <name evidence="8" type="primary">LOC108734301</name>
</gene>
<keyword evidence="5" id="KW-0539">Nucleus</keyword>
<dbReference type="Gene3D" id="1.25.40.770">
    <property type="entry name" value="TAF6, C-terminal HEAT repeat domain"/>
    <property type="match status" value="1"/>
</dbReference>
<dbReference type="InParanoid" id="A0A1W4WBC5"/>
<dbReference type="GO" id="GO:0005669">
    <property type="term" value="C:transcription factor TFIID complex"/>
    <property type="evidence" value="ECO:0007669"/>
    <property type="project" value="InterPro"/>
</dbReference>
<sequence length="556" mass="64539">MKPTTIKSAPISACNKTKKANKEREKRKSQNLNESPSQNSGCSSPNKDPSNCKYAGLSVESLHTYNEQATFEHLSDEICTGFTEDLNYKVRQIIHEALIKATLSGRNYINSDDIDNVFECLNVEKVYGAPTLPIWLTLGENNITYLDDTKINLIEIAEEECTAVQPGDITTISRWLNESSGPTEAQRNYYVTLCNSVIDNRKDIREMALKDLRENTKIGPFCEWFYQFGYSLLSKDITYNSLTLYALRLIEALEANPIAPQSVSEARLELLVRLILQRLLQQSAAEVLEPMCRVLTILCNRIPLHDFVKSKIKKKFYKIKSDLPFQTVHIINSLGVNGIKELLLPSIDYFLKRIEEYKEQQLIEEVLATYNILCCEKENTRKIDERFFETFGESLMVYWRFDNNPNENYKKADIKWLAVKSQLLKARRRIHANDTLTKRYYTIDDVFPEDNKDGKRGVFNNFPIETDETEENIFRLDDHDLVSYESFRPRIKFKLVSLRHHLRRKNPVPLVDFLQKPNNQSITIGRMNLLVPIIKQSAMFFNKQAHFTYNICNYVL</sequence>
<dbReference type="InterPro" id="IPR037796">
    <property type="entry name" value="TAF6"/>
</dbReference>
<dbReference type="InterPro" id="IPR046344">
    <property type="entry name" value="TAF6_C_sf"/>
</dbReference>
<evidence type="ECO:0000256" key="6">
    <source>
        <dbReference type="SAM" id="MobiDB-lite"/>
    </source>
</evidence>
<comment type="subcellular location">
    <subcellularLocation>
        <location evidence="1">Nucleus</location>
    </subcellularLocation>
</comment>
<evidence type="ECO:0000256" key="1">
    <source>
        <dbReference type="ARBA" id="ARBA00004123"/>
    </source>
</evidence>
<dbReference type="InterPro" id="IPR009072">
    <property type="entry name" value="Histone-fold"/>
</dbReference>